<keyword evidence="8" id="KW-1185">Reference proteome</keyword>
<dbReference type="Proteomes" id="UP000502118">
    <property type="component" value="Chromosome"/>
</dbReference>
<evidence type="ECO:0000313" key="8">
    <source>
        <dbReference type="Proteomes" id="UP000502118"/>
    </source>
</evidence>
<reference evidence="7 8" key="1">
    <citation type="submission" date="2020-05" db="EMBL/GenBank/DDBJ databases">
        <title>Novel Mycoplasma species detected in Mirounga angustirostris (northern elephant seal) from the USA.</title>
        <authorList>
            <person name="Volokhov D.V."/>
        </authorList>
    </citation>
    <scope>NUCLEOTIDE SEQUENCE [LARGE SCALE GENOMIC DNA]</scope>
    <source>
        <strain evidence="7 8">Mirounga ES2806-NAS</strain>
    </source>
</reference>
<dbReference type="InterPro" id="IPR029063">
    <property type="entry name" value="SAM-dependent_MTases_sf"/>
</dbReference>
<dbReference type="KEGG" id="mmio:HLA92_01025"/>
<dbReference type="InterPro" id="IPR007848">
    <property type="entry name" value="Small_mtfrase_dom"/>
</dbReference>
<dbReference type="CDD" id="cd02440">
    <property type="entry name" value="AdoMet_MTases"/>
    <property type="match status" value="1"/>
</dbReference>
<dbReference type="GO" id="GO:0102559">
    <property type="term" value="F:peptide chain release factor N(5)-glutamine methyltransferase activity"/>
    <property type="evidence" value="ECO:0007669"/>
    <property type="project" value="UniProtKB-EC"/>
</dbReference>
<evidence type="ECO:0000256" key="3">
    <source>
        <dbReference type="ARBA" id="ARBA00022679"/>
    </source>
</evidence>
<evidence type="ECO:0000256" key="1">
    <source>
        <dbReference type="ARBA" id="ARBA00012771"/>
    </source>
</evidence>
<dbReference type="PROSITE" id="PS00092">
    <property type="entry name" value="N6_MTASE"/>
    <property type="match status" value="1"/>
</dbReference>
<sequence>MINKEILLREKIRYNLPLNISKKELKLLKKDYPVQRIIGYCEMQSVLVFLNKFTLIPRYETEEVILKCYEFLNKDSEVLDLGTGTGIIGLAIKKNIDCKVTLIDKSKKILKITKKNAQYNHLNVEIFKSNWFSNVYKKYDLIVVNPPYLNKRKIKKRNRPKFDPSYALYAKDEGLKEYKKILKDYKHFLKPHGVLIFEIDDFVAKYFEKNYPNQEIIKDINNKKRIVIIRDI</sequence>
<keyword evidence="2 7" id="KW-0489">Methyltransferase</keyword>
<keyword evidence="4" id="KW-0949">S-adenosyl-L-methionine</keyword>
<gene>
    <name evidence="7" type="ORF">HLA92_01025</name>
</gene>
<dbReference type="InterPro" id="IPR002052">
    <property type="entry name" value="DNA_methylase_N6_adenine_CS"/>
</dbReference>
<evidence type="ECO:0000256" key="5">
    <source>
        <dbReference type="ARBA" id="ARBA00048391"/>
    </source>
</evidence>
<dbReference type="NCBIfam" id="TIGR00536">
    <property type="entry name" value="hemK_fam"/>
    <property type="match status" value="1"/>
</dbReference>
<dbReference type="EMBL" id="CP053097">
    <property type="protein sequence ID" value="QJR44020.1"/>
    <property type="molecule type" value="Genomic_DNA"/>
</dbReference>
<dbReference type="PANTHER" id="PTHR18895:SF74">
    <property type="entry name" value="MTRF1L RELEASE FACTOR GLUTAMINE METHYLTRANSFERASE"/>
    <property type="match status" value="1"/>
</dbReference>
<dbReference type="GO" id="GO:0032259">
    <property type="term" value="P:methylation"/>
    <property type="evidence" value="ECO:0007669"/>
    <property type="project" value="UniProtKB-KW"/>
</dbReference>
<dbReference type="RefSeq" id="WP_171112653.1">
    <property type="nucleotide sequence ID" value="NZ_CP053097.1"/>
</dbReference>
<dbReference type="EC" id="2.1.1.297" evidence="1"/>
<dbReference type="Pfam" id="PF05175">
    <property type="entry name" value="MTS"/>
    <property type="match status" value="1"/>
</dbReference>
<dbReference type="InterPro" id="IPR004556">
    <property type="entry name" value="HemK-like"/>
</dbReference>
<keyword evidence="3 7" id="KW-0808">Transferase</keyword>
<comment type="catalytic activity">
    <reaction evidence="5">
        <text>L-glutaminyl-[peptide chain release factor] + S-adenosyl-L-methionine = N(5)-methyl-L-glutaminyl-[peptide chain release factor] + S-adenosyl-L-homocysteine + H(+)</text>
        <dbReference type="Rhea" id="RHEA:42896"/>
        <dbReference type="Rhea" id="RHEA-COMP:10271"/>
        <dbReference type="Rhea" id="RHEA-COMP:10272"/>
        <dbReference type="ChEBI" id="CHEBI:15378"/>
        <dbReference type="ChEBI" id="CHEBI:30011"/>
        <dbReference type="ChEBI" id="CHEBI:57856"/>
        <dbReference type="ChEBI" id="CHEBI:59789"/>
        <dbReference type="ChEBI" id="CHEBI:61891"/>
        <dbReference type="EC" id="2.1.1.297"/>
    </reaction>
</comment>
<dbReference type="AlphaFoldDB" id="A0A6M4JAT8"/>
<evidence type="ECO:0000313" key="7">
    <source>
        <dbReference type="EMBL" id="QJR44020.1"/>
    </source>
</evidence>
<dbReference type="SUPFAM" id="SSF53335">
    <property type="entry name" value="S-adenosyl-L-methionine-dependent methyltransferases"/>
    <property type="match status" value="1"/>
</dbReference>
<dbReference type="InterPro" id="IPR050320">
    <property type="entry name" value="N5-glutamine_MTase"/>
</dbReference>
<feature type="domain" description="Methyltransferase small" evidence="6">
    <location>
        <begin position="74"/>
        <end position="155"/>
    </location>
</feature>
<dbReference type="GO" id="GO:0003676">
    <property type="term" value="F:nucleic acid binding"/>
    <property type="evidence" value="ECO:0007669"/>
    <property type="project" value="InterPro"/>
</dbReference>
<evidence type="ECO:0000259" key="6">
    <source>
        <dbReference type="Pfam" id="PF05175"/>
    </source>
</evidence>
<protein>
    <recommendedName>
        <fullName evidence="1">peptide chain release factor N(5)-glutamine methyltransferase</fullName>
        <ecNumber evidence="1">2.1.1.297</ecNumber>
    </recommendedName>
</protein>
<dbReference type="PANTHER" id="PTHR18895">
    <property type="entry name" value="HEMK METHYLTRANSFERASE"/>
    <property type="match status" value="1"/>
</dbReference>
<name>A0A6M4JAT8_9MOLU</name>
<accession>A0A6M4JAT8</accession>
<organism evidence="7 8">
    <name type="scientific">Mycoplasma miroungirhinis</name>
    <dbReference type="NCBI Taxonomy" id="754516"/>
    <lineage>
        <taxon>Bacteria</taxon>
        <taxon>Bacillati</taxon>
        <taxon>Mycoplasmatota</taxon>
        <taxon>Mollicutes</taxon>
        <taxon>Mycoplasmataceae</taxon>
        <taxon>Mycoplasma</taxon>
    </lineage>
</organism>
<evidence type="ECO:0000256" key="4">
    <source>
        <dbReference type="ARBA" id="ARBA00022691"/>
    </source>
</evidence>
<proteinExistence type="predicted"/>
<dbReference type="Gene3D" id="3.40.50.150">
    <property type="entry name" value="Vaccinia Virus protein VP39"/>
    <property type="match status" value="1"/>
</dbReference>
<evidence type="ECO:0000256" key="2">
    <source>
        <dbReference type="ARBA" id="ARBA00022603"/>
    </source>
</evidence>